<accession>A0A7G6YGR5</accession>
<evidence type="ECO:0000313" key="2">
    <source>
        <dbReference type="EMBL" id="QNE37680.1"/>
    </source>
</evidence>
<dbReference type="AlphaFoldDB" id="A0A7G6YGR5"/>
<dbReference type="InterPro" id="IPR020843">
    <property type="entry name" value="ER"/>
</dbReference>
<dbReference type="InterPro" id="IPR011032">
    <property type="entry name" value="GroES-like_sf"/>
</dbReference>
<evidence type="ECO:0000259" key="1">
    <source>
        <dbReference type="SMART" id="SM00829"/>
    </source>
</evidence>
<dbReference type="GO" id="GO:0016491">
    <property type="term" value="F:oxidoreductase activity"/>
    <property type="evidence" value="ECO:0007669"/>
    <property type="project" value="InterPro"/>
</dbReference>
<dbReference type="Proteomes" id="UP000515511">
    <property type="component" value="Chromosome"/>
</dbReference>
<dbReference type="SUPFAM" id="SSF50129">
    <property type="entry name" value="GroES-like"/>
    <property type="match status" value="1"/>
</dbReference>
<dbReference type="SUPFAM" id="SSF51735">
    <property type="entry name" value="NAD(P)-binding Rossmann-fold domains"/>
    <property type="match status" value="1"/>
</dbReference>
<dbReference type="Gene3D" id="3.40.50.720">
    <property type="entry name" value="NAD(P)-binding Rossmann-like Domain"/>
    <property type="match status" value="1"/>
</dbReference>
<proteinExistence type="predicted"/>
<dbReference type="Pfam" id="PF08240">
    <property type="entry name" value="ADH_N"/>
    <property type="match status" value="1"/>
</dbReference>
<dbReference type="PANTHER" id="PTHR43677:SF4">
    <property type="entry name" value="QUINONE OXIDOREDUCTASE-LIKE PROTEIN 2"/>
    <property type="match status" value="1"/>
</dbReference>
<dbReference type="KEGG" id="lse:F1C12_11540"/>
<dbReference type="InterPro" id="IPR013154">
    <property type="entry name" value="ADH-like_N"/>
</dbReference>
<sequence>MVRFGDPSAIALAHETLHAPRGNEVLVRVTHAALGSTDVLARRGGYVLQPLPGFVPGYDFVGVLETESAVSAALGLRTGARVAGVLPRMGAHTTRLVVSPTFLVAVPDALTSEAAAALPLNGVTAALALQYAGDARSVLIQGITGAVGSLAAQLALRDGRTVLGTGTTPPPGLTAPDVTLVDYRDPRWPASVRSQTAGGVDAAIDHTGSPLVREAVAPSGVIVRTAFAGRPGHERDDAVRGSAAAAMRRFGHPREIVCSVPFWVLRKRPEYRRMLRGLFADMAAGRLTVFEPEVMAFDTVWAAHRAADARPAGRTIVLGM</sequence>
<dbReference type="InterPro" id="IPR051397">
    <property type="entry name" value="Zn-ADH-like_protein"/>
</dbReference>
<name>A0A7G6YGR5_9MICO</name>
<dbReference type="EMBL" id="CP043641">
    <property type="protein sequence ID" value="QNE37680.1"/>
    <property type="molecule type" value="Genomic_DNA"/>
</dbReference>
<feature type="domain" description="Enoyl reductase (ER)" evidence="1">
    <location>
        <begin position="5"/>
        <end position="317"/>
    </location>
</feature>
<gene>
    <name evidence="2" type="ORF">F1C12_11540</name>
</gene>
<dbReference type="Gene3D" id="3.90.180.10">
    <property type="entry name" value="Medium-chain alcohol dehydrogenases, catalytic domain"/>
    <property type="match status" value="1"/>
</dbReference>
<dbReference type="PANTHER" id="PTHR43677">
    <property type="entry name" value="SHORT-CHAIN DEHYDROGENASE/REDUCTASE"/>
    <property type="match status" value="1"/>
</dbReference>
<dbReference type="InterPro" id="IPR036291">
    <property type="entry name" value="NAD(P)-bd_dom_sf"/>
</dbReference>
<organism evidence="2 3">
    <name type="scientific">Leifsonia shinshuensis</name>
    <dbReference type="NCBI Taxonomy" id="150026"/>
    <lineage>
        <taxon>Bacteria</taxon>
        <taxon>Bacillati</taxon>
        <taxon>Actinomycetota</taxon>
        <taxon>Actinomycetes</taxon>
        <taxon>Micrococcales</taxon>
        <taxon>Microbacteriaceae</taxon>
        <taxon>Leifsonia</taxon>
    </lineage>
</organism>
<reference evidence="3" key="1">
    <citation type="submission" date="2019-09" db="EMBL/GenBank/DDBJ databases">
        <title>Antimicrobial potential of Antarctic Bacteria.</title>
        <authorList>
            <person name="Benaud N."/>
            <person name="Edwards R.J."/>
            <person name="Ferrari B.C."/>
        </authorList>
    </citation>
    <scope>NUCLEOTIDE SEQUENCE [LARGE SCALE GENOMIC DNA]</scope>
    <source>
        <strain evidence="3">INR9</strain>
    </source>
</reference>
<dbReference type="SMART" id="SM00829">
    <property type="entry name" value="PKS_ER"/>
    <property type="match status" value="1"/>
</dbReference>
<protein>
    <recommendedName>
        <fullName evidence="1">Enoyl reductase (ER) domain-containing protein</fullName>
    </recommendedName>
</protein>
<evidence type="ECO:0000313" key="3">
    <source>
        <dbReference type="Proteomes" id="UP000515511"/>
    </source>
</evidence>